<feature type="compositionally biased region" description="Polar residues" evidence="12">
    <location>
        <begin position="316"/>
        <end position="325"/>
    </location>
</feature>
<dbReference type="GO" id="GO:0000978">
    <property type="term" value="F:RNA polymerase II cis-regulatory region sequence-specific DNA binding"/>
    <property type="evidence" value="ECO:0007669"/>
    <property type="project" value="TreeGrafter"/>
</dbReference>
<feature type="compositionally biased region" description="Basic and acidic residues" evidence="12">
    <location>
        <begin position="918"/>
        <end position="927"/>
    </location>
</feature>
<dbReference type="PANTHER" id="PTHR45944">
    <property type="entry name" value="SCHNURRI, ISOFORM F"/>
    <property type="match status" value="1"/>
</dbReference>
<dbReference type="KEGG" id="tng:GSTEN00026226G001"/>
<feature type="region of interest" description="Disordered" evidence="12">
    <location>
        <begin position="871"/>
        <end position="1027"/>
    </location>
</feature>
<proteinExistence type="inferred from homology"/>
<feature type="compositionally biased region" description="Polar residues" evidence="12">
    <location>
        <begin position="453"/>
        <end position="463"/>
    </location>
</feature>
<dbReference type="EMBL" id="CAAE01014785">
    <property type="protein sequence ID" value="CAG06008.1"/>
    <property type="molecule type" value="Genomic_DNA"/>
</dbReference>
<evidence type="ECO:0000256" key="10">
    <source>
        <dbReference type="ARBA" id="ARBA00023242"/>
    </source>
</evidence>
<feature type="domain" description="C2H2-type" evidence="13">
    <location>
        <begin position="12"/>
        <end position="39"/>
    </location>
</feature>
<feature type="compositionally biased region" description="Low complexity" evidence="12">
    <location>
        <begin position="193"/>
        <end position="212"/>
    </location>
</feature>
<evidence type="ECO:0000256" key="1">
    <source>
        <dbReference type="ARBA" id="ARBA00004123"/>
    </source>
</evidence>
<dbReference type="OrthoDB" id="10042249at2759"/>
<organism evidence="14">
    <name type="scientific">Tetraodon nigroviridis</name>
    <name type="common">Spotted green pufferfish</name>
    <name type="synonym">Chelonodon nigroviridis</name>
    <dbReference type="NCBI Taxonomy" id="99883"/>
    <lineage>
        <taxon>Eukaryota</taxon>
        <taxon>Metazoa</taxon>
        <taxon>Chordata</taxon>
        <taxon>Craniata</taxon>
        <taxon>Vertebrata</taxon>
        <taxon>Euteleostomi</taxon>
        <taxon>Actinopterygii</taxon>
        <taxon>Neopterygii</taxon>
        <taxon>Teleostei</taxon>
        <taxon>Neoteleostei</taxon>
        <taxon>Acanthomorphata</taxon>
        <taxon>Eupercaria</taxon>
        <taxon>Tetraodontiformes</taxon>
        <taxon>Tetradontoidea</taxon>
        <taxon>Tetraodontidae</taxon>
        <taxon>Tetraodon</taxon>
    </lineage>
</organism>
<keyword evidence="9" id="KW-0804">Transcription</keyword>
<feature type="region of interest" description="Disordered" evidence="12">
    <location>
        <begin position="729"/>
        <end position="812"/>
    </location>
</feature>
<evidence type="ECO:0000256" key="4">
    <source>
        <dbReference type="ARBA" id="ARBA00022737"/>
    </source>
</evidence>
<feature type="compositionally biased region" description="Polar residues" evidence="12">
    <location>
        <begin position="640"/>
        <end position="649"/>
    </location>
</feature>
<keyword evidence="7" id="KW-0805">Transcription regulation</keyword>
<keyword evidence="8" id="KW-0238">DNA-binding</keyword>
<feature type="region of interest" description="Disordered" evidence="12">
    <location>
        <begin position="1056"/>
        <end position="1098"/>
    </location>
</feature>
<dbReference type="GO" id="GO:0042802">
    <property type="term" value="F:identical protein binding"/>
    <property type="evidence" value="ECO:0007669"/>
    <property type="project" value="UniProtKB-ARBA"/>
</dbReference>
<keyword evidence="3" id="KW-0479">Metal-binding</keyword>
<comment type="subcellular location">
    <subcellularLocation>
        <location evidence="1">Nucleus</location>
    </subcellularLocation>
</comment>
<feature type="domain" description="C2H2-type" evidence="13">
    <location>
        <begin position="40"/>
        <end position="67"/>
    </location>
</feature>
<feature type="compositionally biased region" description="Basic and acidic residues" evidence="12">
    <location>
        <begin position="942"/>
        <end position="952"/>
    </location>
</feature>
<evidence type="ECO:0000256" key="12">
    <source>
        <dbReference type="SAM" id="MobiDB-lite"/>
    </source>
</evidence>
<feature type="compositionally biased region" description="Pro residues" evidence="12">
    <location>
        <begin position="482"/>
        <end position="497"/>
    </location>
</feature>
<feature type="region of interest" description="Disordered" evidence="12">
    <location>
        <begin position="134"/>
        <end position="212"/>
    </location>
</feature>
<feature type="compositionally biased region" description="Basic residues" evidence="12">
    <location>
        <begin position="1071"/>
        <end position="1084"/>
    </location>
</feature>
<feature type="compositionally biased region" description="Low complexity" evidence="12">
    <location>
        <begin position="571"/>
        <end position="600"/>
    </location>
</feature>
<feature type="compositionally biased region" description="Basic and acidic residues" evidence="12">
    <location>
        <begin position="532"/>
        <end position="541"/>
    </location>
</feature>
<evidence type="ECO:0000259" key="13">
    <source>
        <dbReference type="PROSITE" id="PS50157"/>
    </source>
</evidence>
<dbReference type="InterPro" id="IPR013087">
    <property type="entry name" value="Znf_C2H2_type"/>
</dbReference>
<feature type="compositionally biased region" description="Low complexity" evidence="12">
    <location>
        <begin position="520"/>
        <end position="531"/>
    </location>
</feature>
<evidence type="ECO:0000256" key="3">
    <source>
        <dbReference type="ARBA" id="ARBA00022723"/>
    </source>
</evidence>
<feature type="compositionally biased region" description="Low complexity" evidence="12">
    <location>
        <begin position="966"/>
        <end position="978"/>
    </location>
</feature>
<dbReference type="InterPro" id="IPR036236">
    <property type="entry name" value="Znf_C2H2_sf"/>
</dbReference>
<feature type="region of interest" description="Disordered" evidence="12">
    <location>
        <begin position="296"/>
        <end position="691"/>
    </location>
</feature>
<feature type="region of interest" description="Disordered" evidence="12">
    <location>
        <begin position="61"/>
        <end position="118"/>
    </location>
</feature>
<feature type="region of interest" description="Disordered" evidence="12">
    <location>
        <begin position="249"/>
        <end position="270"/>
    </location>
</feature>
<evidence type="ECO:0000256" key="11">
    <source>
        <dbReference type="PROSITE-ProRule" id="PRU00042"/>
    </source>
</evidence>
<dbReference type="InterPro" id="IPR051969">
    <property type="entry name" value="Zinc-finger_DNA-bd_regulators"/>
</dbReference>
<keyword evidence="4" id="KW-0677">Repeat</keyword>
<sequence length="1098" mass="115870">KRERKPQRPGKYVCTYCSRACAKPSVLQKHIRSHTGERPYPCGPCGFSFKTKSNLYKHRKSHTHRVKAGLVAGGPRSAEDQPSESEDDTRLSHAERQCAAALRSREMERSQDWAGGGHDSYAVKKRLALRLSRARHGPQDPPGPGASAPTFGSKGSTESGYFSRSESTDGPPEASTDSYADLVLGKYGRPGHPQRAPRQQSQQPPGGEEPGAAIRYHKDQVIDHITKLISINEALVDTSTIDRVKPRRFSLSGKTGAPPLRRPSTKGTLVPAPLVVQPGVRAGGSITMGVPCGKFHQASPSVDTPADRAPSPLVRSRSTPSTQASPDPPGCGSAHFRSAQSLDERQPAARPASRRFGTLRRQPAIELPLGAEPDGGGEGPDACSRWEGLQGPGPHPQPPNQVVTGLNKDPVRTGPSAVRKRRKEESFESDDPPSSGGVLGGPGGPAPHACSVIQHTSSFENQESPSSQTPAAGAGGGSPPAEELPPHPQGPPQPESPRPGRGLVRQNSVQLPEILVTEDSGPSAAPSAEAGPPEKADDFQWPRRSPSLSQLPIEKLPPKKKRLRLAEAAQSSGESSFDSGSLSRSPSRDSGASSRSASLDEPSRADAEVPAPPSLRRSRVASALAVPGAHQPKEMRRSASEQAPHQPTSGAVLAESRSRSLDYGCLSPERTALEIPPPPEGDGGAPQTAPLIACSRELLRPPASPAVAVRLQADTLTLAGAIYTALSQAAGPQEKAAPPGLDPDLQRAPGAGANKRLLSPASSLEAPPEAQQKRVREEEGEQEPGPLDEVPLEAGEEPRAPATGAAPSFPSLLPRTCNSWCYLKYTKPNPWALDPRGPSVYSSWSTAGYDPNPPGLSSKAALALLSCRQRRSPSIYTTSPMDGGRPPQEVHTSRSHGGDQDATAEGRGGEGEQGGAKQQEEEMERRQGPWIQADLYTPVPDASERSPEDGEHTSTQLAGPEPDRCAGGVAPRRAPLARRGPDASSQGGARSHGDGVAAGADEVGPAHTGPQRTRGPDNLLRHLPLHSQHPGGAPSLLVPIGGIYMIQPRSLLPLYTLDSSPSLSPPWRLGHTPKRTSPPRRRGSRASSPEQEDSGPGE</sequence>
<dbReference type="PANTHER" id="PTHR45944:SF6">
    <property type="entry name" value="HIVEP ZINC FINGER 3A"/>
    <property type="match status" value="1"/>
</dbReference>
<name>Q4S024_TETNG</name>
<dbReference type="GO" id="GO:0008270">
    <property type="term" value="F:zinc ion binding"/>
    <property type="evidence" value="ECO:0007669"/>
    <property type="project" value="UniProtKB-KW"/>
</dbReference>
<reference evidence="14" key="1">
    <citation type="journal article" date="2004" name="Nature">
        <title>Genome duplication in the teleost fish Tetraodon nigroviridis reveals the early vertebrate proto-karyotype.</title>
        <authorList>
            <person name="Jaillon O."/>
            <person name="Aury J.-M."/>
            <person name="Brunet F."/>
            <person name="Petit J.-L."/>
            <person name="Stange-Thomann N."/>
            <person name="Mauceli E."/>
            <person name="Bouneau L."/>
            <person name="Fischer C."/>
            <person name="Ozouf-Costaz C."/>
            <person name="Bernot A."/>
            <person name="Nicaud S."/>
            <person name="Jaffe D."/>
            <person name="Fisher S."/>
            <person name="Lutfalla G."/>
            <person name="Dossat C."/>
            <person name="Segurens B."/>
            <person name="Dasilva C."/>
            <person name="Salanoubat M."/>
            <person name="Levy M."/>
            <person name="Boudet N."/>
            <person name="Castellano S."/>
            <person name="Anthouard V."/>
            <person name="Jubin C."/>
            <person name="Castelli V."/>
            <person name="Katinka M."/>
            <person name="Vacherie B."/>
            <person name="Biemont C."/>
            <person name="Skalli Z."/>
            <person name="Cattolico L."/>
            <person name="Poulain J."/>
            <person name="De Berardinis V."/>
            <person name="Cruaud C."/>
            <person name="Duprat S."/>
            <person name="Brottier P."/>
            <person name="Coutanceau J.-P."/>
            <person name="Gouzy J."/>
            <person name="Parra G."/>
            <person name="Lardier G."/>
            <person name="Chapple C."/>
            <person name="McKernan K.J."/>
            <person name="McEwan P."/>
            <person name="Bosak S."/>
            <person name="Kellis M."/>
            <person name="Volff J.-N."/>
            <person name="Guigo R."/>
            <person name="Zody M.C."/>
            <person name="Mesirov J."/>
            <person name="Lindblad-Toh K."/>
            <person name="Birren B."/>
            <person name="Nusbaum C."/>
            <person name="Kahn D."/>
            <person name="Robinson-Rechavi M."/>
            <person name="Laudet V."/>
            <person name="Schachter V."/>
            <person name="Quetier F."/>
            <person name="Saurin W."/>
            <person name="Scarpelli C."/>
            <person name="Wincker P."/>
            <person name="Lander E.S."/>
            <person name="Weissenbach J."/>
            <person name="Roest Crollius H."/>
        </authorList>
    </citation>
    <scope>NUCLEOTIDE SEQUENCE [LARGE SCALE GENOMIC DNA]</scope>
</reference>
<keyword evidence="6" id="KW-0862">Zinc</keyword>
<comment type="caution">
    <text evidence="14">The sequence shown here is derived from an EMBL/GenBank/DDBJ whole genome shotgun (WGS) entry which is preliminary data.</text>
</comment>
<comment type="similarity">
    <text evidence="2">Belongs to the krueppel C2H2-type zinc-finger protein family.</text>
</comment>
<accession>Q4S024</accession>
<dbReference type="Pfam" id="PF00096">
    <property type="entry name" value="zf-C2H2"/>
    <property type="match status" value="2"/>
</dbReference>
<dbReference type="FunFam" id="3.30.160.60:FF:000508">
    <property type="entry name" value="Myeloid zinc finger 1"/>
    <property type="match status" value="1"/>
</dbReference>
<evidence type="ECO:0000256" key="2">
    <source>
        <dbReference type="ARBA" id="ARBA00006991"/>
    </source>
</evidence>
<protein>
    <submittedName>
        <fullName evidence="14">(spotted green pufferfish) hypothetical protein</fullName>
    </submittedName>
</protein>
<dbReference type="PROSITE" id="PS00028">
    <property type="entry name" value="ZINC_FINGER_C2H2_1"/>
    <property type="match status" value="2"/>
</dbReference>
<feature type="region of interest" description="Disordered" evidence="12">
    <location>
        <begin position="832"/>
        <end position="857"/>
    </location>
</feature>
<reference evidence="14" key="2">
    <citation type="submission" date="2004-02" db="EMBL/GenBank/DDBJ databases">
        <authorList>
            <consortium name="Genoscope"/>
            <consortium name="Whitehead Institute Centre for Genome Research"/>
        </authorList>
    </citation>
    <scope>NUCLEOTIDE SEQUENCE</scope>
</reference>
<evidence type="ECO:0000256" key="8">
    <source>
        <dbReference type="ARBA" id="ARBA00023125"/>
    </source>
</evidence>
<dbReference type="SMART" id="SM00355">
    <property type="entry name" value="ZnF_C2H2"/>
    <property type="match status" value="2"/>
</dbReference>
<feature type="compositionally biased region" description="Polar residues" evidence="12">
    <location>
        <begin position="153"/>
        <end position="165"/>
    </location>
</feature>
<evidence type="ECO:0000256" key="9">
    <source>
        <dbReference type="ARBA" id="ARBA00023163"/>
    </source>
</evidence>
<evidence type="ECO:0000256" key="7">
    <source>
        <dbReference type="ARBA" id="ARBA00023015"/>
    </source>
</evidence>
<feature type="compositionally biased region" description="Low complexity" evidence="12">
    <location>
        <begin position="994"/>
        <end position="1006"/>
    </location>
</feature>
<dbReference type="AlphaFoldDB" id="Q4S024"/>
<evidence type="ECO:0000256" key="5">
    <source>
        <dbReference type="ARBA" id="ARBA00022771"/>
    </source>
</evidence>
<dbReference type="SUPFAM" id="SSF57667">
    <property type="entry name" value="beta-beta-alpha zinc fingers"/>
    <property type="match status" value="1"/>
</dbReference>
<dbReference type="Gene3D" id="3.30.160.60">
    <property type="entry name" value="Classic Zinc Finger"/>
    <property type="match status" value="2"/>
</dbReference>
<dbReference type="GO" id="GO:0005634">
    <property type="term" value="C:nucleus"/>
    <property type="evidence" value="ECO:0007669"/>
    <property type="project" value="UniProtKB-SubCell"/>
</dbReference>
<evidence type="ECO:0000256" key="6">
    <source>
        <dbReference type="ARBA" id="ARBA00022833"/>
    </source>
</evidence>
<dbReference type="GO" id="GO:0000981">
    <property type="term" value="F:DNA-binding transcription factor activity, RNA polymerase II-specific"/>
    <property type="evidence" value="ECO:0007669"/>
    <property type="project" value="TreeGrafter"/>
</dbReference>
<feature type="non-terminal residue" evidence="14">
    <location>
        <position position="1098"/>
    </location>
</feature>
<dbReference type="PROSITE" id="PS50157">
    <property type="entry name" value="ZINC_FINGER_C2H2_2"/>
    <property type="match status" value="2"/>
</dbReference>
<keyword evidence="5 11" id="KW-0863">Zinc-finger</keyword>
<evidence type="ECO:0000313" key="14">
    <source>
        <dbReference type="EMBL" id="CAG06008.1"/>
    </source>
</evidence>
<gene>
    <name evidence="14" type="ORF">GSTENG00026226001</name>
</gene>
<keyword evidence="10" id="KW-0539">Nucleus</keyword>